<keyword evidence="1" id="KW-0472">Membrane</keyword>
<reference evidence="2" key="1">
    <citation type="submission" date="2014-01" db="EMBL/GenBank/DDBJ databases">
        <authorList>
            <person name="Aslett M."/>
        </authorList>
    </citation>
    <scope>NUCLEOTIDE SEQUENCE</scope>
</reference>
<evidence type="ECO:0000313" key="3">
    <source>
        <dbReference type="Proteomes" id="UP000030665"/>
    </source>
</evidence>
<accession>A0A077YX81</accession>
<sequence length="168" mass="18133">MASVSQSESHRDFQHGDPKPLGMFGAPACHCTSIVLALCVSLSGLMLAGTGACICGFLWHDMTPKILGLALMGIGLSMILTGFVMFLYDGMMKRRKLQESVDPFTDQRGADANIRGQRQAGMFAPPSYDDVLQENVQYREEASGGGRSDRLSYFTAVRSAKVTSTTAV</sequence>
<dbReference type="EMBL" id="HG805820">
    <property type="protein sequence ID" value="CDW52379.1"/>
    <property type="molecule type" value="Genomic_DNA"/>
</dbReference>
<feature type="transmembrane region" description="Helical" evidence="1">
    <location>
        <begin position="66"/>
        <end position="88"/>
    </location>
</feature>
<dbReference type="AlphaFoldDB" id="A0A077YX81"/>
<keyword evidence="1" id="KW-1133">Transmembrane helix</keyword>
<proteinExistence type="predicted"/>
<protein>
    <submittedName>
        <fullName evidence="2">Uncharacterized protein</fullName>
    </submittedName>
</protein>
<keyword evidence="1" id="KW-0812">Transmembrane</keyword>
<name>A0A077YX81_TRITR</name>
<feature type="transmembrane region" description="Helical" evidence="1">
    <location>
        <begin position="34"/>
        <end position="60"/>
    </location>
</feature>
<gene>
    <name evidence="2" type="ORF">TTRE_0000063801</name>
</gene>
<evidence type="ECO:0000256" key="1">
    <source>
        <dbReference type="SAM" id="Phobius"/>
    </source>
</evidence>
<organism evidence="2 3">
    <name type="scientific">Trichuris trichiura</name>
    <name type="common">Whipworm</name>
    <name type="synonym">Trichocephalus trichiurus</name>
    <dbReference type="NCBI Taxonomy" id="36087"/>
    <lineage>
        <taxon>Eukaryota</taxon>
        <taxon>Metazoa</taxon>
        <taxon>Ecdysozoa</taxon>
        <taxon>Nematoda</taxon>
        <taxon>Enoplea</taxon>
        <taxon>Dorylaimia</taxon>
        <taxon>Trichinellida</taxon>
        <taxon>Trichuridae</taxon>
        <taxon>Trichuris</taxon>
    </lineage>
</organism>
<reference evidence="2" key="2">
    <citation type="submission" date="2014-03" db="EMBL/GenBank/DDBJ databases">
        <title>The whipworm genome and dual-species transcriptomics of an intimate host-pathogen interaction.</title>
        <authorList>
            <person name="Foth B.J."/>
            <person name="Tsai I.J."/>
            <person name="Reid A.J."/>
            <person name="Bancroft A.J."/>
            <person name="Nichol S."/>
            <person name="Tracey A."/>
            <person name="Holroyd N."/>
            <person name="Cotton J.A."/>
            <person name="Stanley E.J."/>
            <person name="Zarowiecki M."/>
            <person name="Liu J.Z."/>
            <person name="Huckvale T."/>
            <person name="Cooper P.J."/>
            <person name="Grencis R.K."/>
            <person name="Berriman M."/>
        </authorList>
    </citation>
    <scope>NUCLEOTIDE SEQUENCE [LARGE SCALE GENOMIC DNA]</scope>
</reference>
<dbReference type="OrthoDB" id="5917119at2759"/>
<evidence type="ECO:0000313" key="2">
    <source>
        <dbReference type="EMBL" id="CDW52379.1"/>
    </source>
</evidence>
<keyword evidence="3" id="KW-1185">Reference proteome</keyword>
<dbReference type="Proteomes" id="UP000030665">
    <property type="component" value="Unassembled WGS sequence"/>
</dbReference>